<sequence length="331" mass="38734">MIASKSSVYTDVCLAEGKEYTEYEDYLIKFGVQKDYEITDKVGRGKYADVYSGVNMITGEEIAIKVFKPVKKSKIRREVKILHILKGGPNIMEIRDVVRDAATKTPAIITEYINQRDMDLKKMFNKFTLDDVREYMYQTLLALDFTHSKGIMHRDIKPHNILFDPVNRHYRLADWGLAEFYKPEQEYNTRVAALFYKAPELILNYPYYDYSVDMWAIGCIFAELIYQKHPFFSGKDPLDQMLKIAKVLGTKKLGEYAENFKIEIDSSMKEMIGKHSEKPWEISKLIDKTLANHEEIHTNVVNLLSRLLQYDHTKRITAREALDHPFFARRE</sequence>
<comment type="catalytic activity">
    <reaction evidence="8">
        <text>L-seryl-[protein] + ATP = O-phospho-L-seryl-[protein] + ADP + H(+)</text>
        <dbReference type="Rhea" id="RHEA:17989"/>
        <dbReference type="Rhea" id="RHEA-COMP:9863"/>
        <dbReference type="Rhea" id="RHEA-COMP:11604"/>
        <dbReference type="ChEBI" id="CHEBI:15378"/>
        <dbReference type="ChEBI" id="CHEBI:29999"/>
        <dbReference type="ChEBI" id="CHEBI:30616"/>
        <dbReference type="ChEBI" id="CHEBI:83421"/>
        <dbReference type="ChEBI" id="CHEBI:456216"/>
        <dbReference type="EC" id="2.7.11.1"/>
    </reaction>
</comment>
<dbReference type="PANTHER" id="PTHR24054:SF0">
    <property type="entry name" value="CASEIN KINASE II SUBUNIT ALPHA"/>
    <property type="match status" value="1"/>
</dbReference>
<evidence type="ECO:0000256" key="11">
    <source>
        <dbReference type="RuleBase" id="RU000304"/>
    </source>
</evidence>
<dbReference type="EC" id="2.7.11.1" evidence="1"/>
<evidence type="ECO:0000256" key="9">
    <source>
        <dbReference type="ARBA" id="ARBA00059329"/>
    </source>
</evidence>
<dbReference type="Pfam" id="PF00069">
    <property type="entry name" value="Pkinase"/>
    <property type="match status" value="1"/>
</dbReference>
<dbReference type="SMART" id="SM00220">
    <property type="entry name" value="S_TKc"/>
    <property type="match status" value="1"/>
</dbReference>
<evidence type="ECO:0000256" key="2">
    <source>
        <dbReference type="ARBA" id="ARBA00022527"/>
    </source>
</evidence>
<dbReference type="CDD" id="cd14132">
    <property type="entry name" value="STKc_CK2_alpha"/>
    <property type="match status" value="1"/>
</dbReference>
<evidence type="ECO:0000313" key="13">
    <source>
        <dbReference type="EMBL" id="AKJ66195.1"/>
    </source>
</evidence>
<dbReference type="Gene3D" id="1.10.510.10">
    <property type="entry name" value="Transferase(Phosphotransferase) domain 1"/>
    <property type="match status" value="1"/>
</dbReference>
<dbReference type="SUPFAM" id="SSF56112">
    <property type="entry name" value="Protein kinase-like (PK-like)"/>
    <property type="match status" value="1"/>
</dbReference>
<keyword evidence="3" id="KW-0808">Transferase</keyword>
<organism evidence="13">
    <name type="scientific">Euplotoides octocarinatus</name>
    <name type="common">Freshwater ciliate</name>
    <name type="synonym">Euplotes octocarinatus</name>
    <dbReference type="NCBI Taxonomy" id="2716877"/>
    <lineage>
        <taxon>Eukaryota</taxon>
        <taxon>Sar</taxon>
        <taxon>Alveolata</taxon>
        <taxon>Ciliophora</taxon>
        <taxon>Intramacronucleata</taxon>
        <taxon>Spirotrichea</taxon>
        <taxon>Hypotrichia</taxon>
        <taxon>Euplotida</taxon>
        <taxon>Euplotidae</taxon>
        <taxon>Euplotes</taxon>
    </lineage>
</organism>
<dbReference type="GO" id="GO:0004674">
    <property type="term" value="F:protein serine/threonine kinase activity"/>
    <property type="evidence" value="ECO:0007669"/>
    <property type="project" value="UniProtKB-KW"/>
</dbReference>
<dbReference type="GO" id="GO:0005634">
    <property type="term" value="C:nucleus"/>
    <property type="evidence" value="ECO:0007669"/>
    <property type="project" value="TreeGrafter"/>
</dbReference>
<evidence type="ECO:0000256" key="1">
    <source>
        <dbReference type="ARBA" id="ARBA00012513"/>
    </source>
</evidence>
<dbReference type="InterPro" id="IPR008271">
    <property type="entry name" value="Ser/Thr_kinase_AS"/>
</dbReference>
<evidence type="ECO:0000256" key="10">
    <source>
        <dbReference type="PROSITE-ProRule" id="PRU10141"/>
    </source>
</evidence>
<dbReference type="InterPro" id="IPR017441">
    <property type="entry name" value="Protein_kinase_ATP_BS"/>
</dbReference>
<dbReference type="PROSITE" id="PS00107">
    <property type="entry name" value="PROTEIN_KINASE_ATP"/>
    <property type="match status" value="1"/>
</dbReference>
<dbReference type="GO" id="GO:0005829">
    <property type="term" value="C:cytosol"/>
    <property type="evidence" value="ECO:0007669"/>
    <property type="project" value="TreeGrafter"/>
</dbReference>
<accession>A0A0G3ELT8</accession>
<dbReference type="PANTHER" id="PTHR24054">
    <property type="entry name" value="CASEIN KINASE II SUBUNIT ALPHA"/>
    <property type="match status" value="1"/>
</dbReference>
<keyword evidence="5 13" id="KW-0418">Kinase</keyword>
<name>A0A0G3ELT8_EUPOC</name>
<dbReference type="PROSITE" id="PS00108">
    <property type="entry name" value="PROTEIN_KINASE_ST"/>
    <property type="match status" value="1"/>
</dbReference>
<evidence type="ECO:0000259" key="12">
    <source>
        <dbReference type="PROSITE" id="PS50011"/>
    </source>
</evidence>
<comment type="function">
    <text evidence="9">Casein kinases are operationally defined by their preferential utilization of acidic proteins such as caseins as substrates. The alpha chain contains the catalytic site.</text>
</comment>
<evidence type="ECO:0000256" key="8">
    <source>
        <dbReference type="ARBA" id="ARBA00048679"/>
    </source>
</evidence>
<keyword evidence="4 10" id="KW-0547">Nucleotide-binding</keyword>
<evidence type="ECO:0000256" key="6">
    <source>
        <dbReference type="ARBA" id="ARBA00022840"/>
    </source>
</evidence>
<dbReference type="Gene3D" id="3.30.200.20">
    <property type="entry name" value="Phosphorylase Kinase, domain 1"/>
    <property type="match status" value="1"/>
</dbReference>
<evidence type="ECO:0000256" key="5">
    <source>
        <dbReference type="ARBA" id="ARBA00022777"/>
    </source>
</evidence>
<evidence type="ECO:0000256" key="3">
    <source>
        <dbReference type="ARBA" id="ARBA00022679"/>
    </source>
</evidence>
<dbReference type="GO" id="GO:0005524">
    <property type="term" value="F:ATP binding"/>
    <property type="evidence" value="ECO:0007669"/>
    <property type="project" value="UniProtKB-UniRule"/>
</dbReference>
<gene>
    <name evidence="13" type="primary">CK2a-2</name>
</gene>
<keyword evidence="2 11" id="KW-0723">Serine/threonine-protein kinase</keyword>
<dbReference type="InterPro" id="IPR011009">
    <property type="entry name" value="Kinase-like_dom_sf"/>
</dbReference>
<proteinExistence type="inferred from homology"/>
<dbReference type="PROSITE" id="PS50011">
    <property type="entry name" value="PROTEIN_KINASE_DOM"/>
    <property type="match status" value="1"/>
</dbReference>
<feature type="binding site" evidence="10">
    <location>
        <position position="65"/>
    </location>
    <ligand>
        <name>ATP</name>
        <dbReference type="ChEBI" id="CHEBI:30616"/>
    </ligand>
</feature>
<dbReference type="InterPro" id="IPR045216">
    <property type="entry name" value="CK2_alpha"/>
</dbReference>
<feature type="domain" description="Protein kinase" evidence="12">
    <location>
        <begin position="36"/>
        <end position="327"/>
    </location>
</feature>
<comment type="catalytic activity">
    <reaction evidence="7">
        <text>L-threonyl-[protein] + ATP = O-phospho-L-threonyl-[protein] + ADP + H(+)</text>
        <dbReference type="Rhea" id="RHEA:46608"/>
        <dbReference type="Rhea" id="RHEA-COMP:11060"/>
        <dbReference type="Rhea" id="RHEA-COMP:11605"/>
        <dbReference type="ChEBI" id="CHEBI:15378"/>
        <dbReference type="ChEBI" id="CHEBI:30013"/>
        <dbReference type="ChEBI" id="CHEBI:30616"/>
        <dbReference type="ChEBI" id="CHEBI:61977"/>
        <dbReference type="ChEBI" id="CHEBI:456216"/>
        <dbReference type="EC" id="2.7.11.1"/>
    </reaction>
</comment>
<keyword evidence="6 10" id="KW-0067">ATP-binding</keyword>
<evidence type="ECO:0000256" key="4">
    <source>
        <dbReference type="ARBA" id="ARBA00022741"/>
    </source>
</evidence>
<protein>
    <recommendedName>
        <fullName evidence="1">non-specific serine/threonine protein kinase</fullName>
        <ecNumber evidence="1">2.7.11.1</ecNumber>
    </recommendedName>
</protein>
<dbReference type="GO" id="GO:0005956">
    <property type="term" value="C:protein kinase CK2 complex"/>
    <property type="evidence" value="ECO:0007669"/>
    <property type="project" value="TreeGrafter"/>
</dbReference>
<dbReference type="GO" id="GO:0051726">
    <property type="term" value="P:regulation of cell cycle"/>
    <property type="evidence" value="ECO:0007669"/>
    <property type="project" value="TreeGrafter"/>
</dbReference>
<comment type="similarity">
    <text evidence="11">Belongs to the protein kinase superfamily.</text>
</comment>
<dbReference type="AlphaFoldDB" id="A0A0G3ELT8"/>
<dbReference type="EMBL" id="KR855678">
    <property type="protein sequence ID" value="AKJ66195.1"/>
    <property type="molecule type" value="Genomic_DNA"/>
</dbReference>
<dbReference type="FunFam" id="1.10.510.10:FF:000059">
    <property type="entry name" value="Casein kinase II subunit alpha"/>
    <property type="match status" value="1"/>
</dbReference>
<reference evidence="13" key="1">
    <citation type="submission" date="2015-05" db="EMBL/GenBank/DDBJ databases">
        <title>Programmed Translational Frameshifting is Likely Required for Expressions of Genes Encoding Putative Casein Kinase II of the Ciliate Euplotes octocarinatus.</title>
        <authorList>
            <person name="Liang A."/>
            <person name="Wang Z."/>
            <person name="Wang R."/>
        </authorList>
    </citation>
    <scope>NUCLEOTIDE SEQUENCE</scope>
</reference>
<evidence type="ECO:0000256" key="7">
    <source>
        <dbReference type="ARBA" id="ARBA00047899"/>
    </source>
</evidence>
<dbReference type="InterPro" id="IPR000719">
    <property type="entry name" value="Prot_kinase_dom"/>
</dbReference>
<dbReference type="FunFam" id="3.30.200.20:FF:000088">
    <property type="entry name" value="Casein kinase II subunit alpha"/>
    <property type="match status" value="1"/>
</dbReference>